<dbReference type="KEGG" id="kbs:EPA93_46020"/>
<sequence>MRKYCKAYLLKDLRRFAGWKEPQELEGEALTDESVVYIWDDFTVVRSPVVPEKGVIWDQVTQAWREFCQDELHFEIPQDLRSEAAHTTQAP</sequence>
<reference evidence="1 2" key="1">
    <citation type="submission" date="2019-01" db="EMBL/GenBank/DDBJ databases">
        <title>Ktedonosporobacter rubrisoli SCAWS-G2.</title>
        <authorList>
            <person name="Huang Y."/>
            <person name="Yan B."/>
        </authorList>
    </citation>
    <scope>NUCLEOTIDE SEQUENCE [LARGE SCALE GENOMIC DNA]</scope>
    <source>
        <strain evidence="1 2">SCAWS-G2</strain>
    </source>
</reference>
<dbReference type="EMBL" id="CP035758">
    <property type="protein sequence ID" value="QBD82933.1"/>
    <property type="molecule type" value="Genomic_DNA"/>
</dbReference>
<protein>
    <submittedName>
        <fullName evidence="1">Uncharacterized protein</fullName>
    </submittedName>
</protein>
<accession>A0A4P6K4T5</accession>
<evidence type="ECO:0000313" key="2">
    <source>
        <dbReference type="Proteomes" id="UP000290365"/>
    </source>
</evidence>
<organism evidence="1 2">
    <name type="scientific">Ktedonosporobacter rubrisoli</name>
    <dbReference type="NCBI Taxonomy" id="2509675"/>
    <lineage>
        <taxon>Bacteria</taxon>
        <taxon>Bacillati</taxon>
        <taxon>Chloroflexota</taxon>
        <taxon>Ktedonobacteria</taxon>
        <taxon>Ktedonobacterales</taxon>
        <taxon>Ktedonosporobacteraceae</taxon>
        <taxon>Ktedonosporobacter</taxon>
    </lineage>
</organism>
<dbReference type="AlphaFoldDB" id="A0A4P6K4T5"/>
<name>A0A4P6K4T5_KTERU</name>
<proteinExistence type="predicted"/>
<evidence type="ECO:0000313" key="1">
    <source>
        <dbReference type="EMBL" id="QBD82933.1"/>
    </source>
</evidence>
<dbReference type="OrthoDB" id="3397645at2"/>
<gene>
    <name evidence="1" type="ORF">EPA93_46020</name>
</gene>
<dbReference type="Proteomes" id="UP000290365">
    <property type="component" value="Chromosome"/>
</dbReference>
<keyword evidence="2" id="KW-1185">Reference proteome</keyword>
<dbReference type="RefSeq" id="WP_129894002.1">
    <property type="nucleotide sequence ID" value="NZ_CP035758.1"/>
</dbReference>